<comment type="caution">
    <text evidence="2">The sequence shown here is derived from an EMBL/GenBank/DDBJ whole genome shotgun (WGS) entry which is preliminary data.</text>
</comment>
<dbReference type="InterPro" id="IPR006279">
    <property type="entry name" value="SoxD"/>
</dbReference>
<accession>A0A099EUW3</accession>
<dbReference type="GO" id="GO:0008115">
    <property type="term" value="F:sarcosine oxidase activity"/>
    <property type="evidence" value="ECO:0007669"/>
    <property type="project" value="InterPro"/>
</dbReference>
<keyword evidence="3" id="KW-1185">Reference proteome</keyword>
<evidence type="ECO:0000313" key="3">
    <source>
        <dbReference type="Proteomes" id="UP000029917"/>
    </source>
</evidence>
<dbReference type="STRING" id="690417.IC63_16065"/>
<dbReference type="Proteomes" id="UP000029917">
    <property type="component" value="Unassembled WGS sequence"/>
</dbReference>
<feature type="region of interest" description="Disordered" evidence="1">
    <location>
        <begin position="104"/>
        <end position="133"/>
    </location>
</feature>
<organism evidence="2 3">
    <name type="scientific">Paracoccus sphaerophysae</name>
    <dbReference type="NCBI Taxonomy" id="690417"/>
    <lineage>
        <taxon>Bacteria</taxon>
        <taxon>Pseudomonadati</taxon>
        <taxon>Pseudomonadota</taxon>
        <taxon>Alphaproteobacteria</taxon>
        <taxon>Rhodobacterales</taxon>
        <taxon>Paracoccaceae</taxon>
        <taxon>Paracoccus</taxon>
    </lineage>
</organism>
<reference evidence="2 3" key="2">
    <citation type="submission" date="2014-10" db="EMBL/GenBank/DDBJ databases">
        <title>Paracoccus sanguinis sp. nov., isolated from clinical specimens of New York State patients.</title>
        <authorList>
            <person name="Mingle L.A."/>
            <person name="Cole J.A."/>
            <person name="Lapierre P."/>
            <person name="Musser K.A."/>
        </authorList>
    </citation>
    <scope>NUCLEOTIDE SEQUENCE [LARGE SCALE GENOMIC DNA]</scope>
    <source>
        <strain evidence="2 3">HAMBI 3106</strain>
    </source>
</reference>
<dbReference type="AlphaFoldDB" id="A0A099EUW3"/>
<evidence type="ECO:0000313" key="2">
    <source>
        <dbReference type="EMBL" id="KGJ01792.1"/>
    </source>
</evidence>
<evidence type="ECO:0000256" key="1">
    <source>
        <dbReference type="SAM" id="MobiDB-lite"/>
    </source>
</evidence>
<dbReference type="OrthoDB" id="7159274at2"/>
<name>A0A099EUW3_9RHOB</name>
<dbReference type="EMBL" id="JRKS01000089">
    <property type="protein sequence ID" value="KGJ01792.1"/>
    <property type="molecule type" value="Genomic_DNA"/>
</dbReference>
<gene>
    <name evidence="2" type="ORF">IC63_16065</name>
</gene>
<dbReference type="InterPro" id="IPR038561">
    <property type="entry name" value="SoxD_sf"/>
</dbReference>
<dbReference type="Pfam" id="PF04267">
    <property type="entry name" value="SoxD"/>
    <property type="match status" value="1"/>
</dbReference>
<dbReference type="GO" id="GO:0046653">
    <property type="term" value="P:tetrahydrofolate metabolic process"/>
    <property type="evidence" value="ECO:0007669"/>
    <property type="project" value="InterPro"/>
</dbReference>
<proteinExistence type="predicted"/>
<sequence length="133" mass="14269">MLTLTCPYCGVAAEETELAPGGEAHLTRHGPGSSDTDFEGYLFARQNPRGVLFERWRHAYGCGKWFLAARDSVTLQVFGAYPAQTTAPPDDLVAAIRAARPGWQPPAAVSAHPDGRTGDDYALNPTPARDTLA</sequence>
<protein>
    <submittedName>
        <fullName evidence="2">Sarcosine oxidase subunit delta</fullName>
    </submittedName>
</protein>
<reference evidence="2 3" key="1">
    <citation type="submission" date="2014-09" db="EMBL/GenBank/DDBJ databases">
        <authorList>
            <person name="McGinnis J.M."/>
            <person name="Wolfgang W.J."/>
        </authorList>
    </citation>
    <scope>NUCLEOTIDE SEQUENCE [LARGE SCALE GENOMIC DNA]</scope>
    <source>
        <strain evidence="2 3">HAMBI 3106</strain>
    </source>
</reference>
<dbReference type="Gene3D" id="3.30.2270.10">
    <property type="entry name" value="Folate-binding superfamily"/>
    <property type="match status" value="1"/>
</dbReference>
<dbReference type="RefSeq" id="WP_036722136.1">
    <property type="nucleotide sequence ID" value="NZ_JRKS01000089.1"/>
</dbReference>